<keyword evidence="4" id="KW-0732">Signal</keyword>
<dbReference type="EMBL" id="JAAKZW010000014">
    <property type="protein sequence ID" value="NGO75431.1"/>
    <property type="molecule type" value="Genomic_DNA"/>
</dbReference>
<dbReference type="GO" id="GO:0043190">
    <property type="term" value="C:ATP-binding cassette (ABC) transporter complex"/>
    <property type="evidence" value="ECO:0007669"/>
    <property type="project" value="InterPro"/>
</dbReference>
<dbReference type="AlphaFoldDB" id="A0A6G4XFL0"/>
<dbReference type="InterPro" id="IPR000914">
    <property type="entry name" value="SBP_5_dom"/>
</dbReference>
<dbReference type="InterPro" id="IPR039424">
    <property type="entry name" value="SBP_5"/>
</dbReference>
<organism evidence="6 7">
    <name type="scientific">Streptomyces mesophilus</name>
    <dbReference type="NCBI Taxonomy" id="1775132"/>
    <lineage>
        <taxon>Bacteria</taxon>
        <taxon>Bacillati</taxon>
        <taxon>Actinomycetota</taxon>
        <taxon>Actinomycetes</taxon>
        <taxon>Kitasatosporales</taxon>
        <taxon>Streptomycetaceae</taxon>
        <taxon>Streptomyces</taxon>
    </lineage>
</organism>
<dbReference type="InterPro" id="IPR030678">
    <property type="entry name" value="Peptide/Ni-bd"/>
</dbReference>
<dbReference type="PANTHER" id="PTHR30290:SF10">
    <property type="entry name" value="PERIPLASMIC OLIGOPEPTIDE-BINDING PROTEIN-RELATED"/>
    <property type="match status" value="1"/>
</dbReference>
<dbReference type="FunFam" id="3.10.105.10:FF:000012">
    <property type="entry name" value="Peptide/nickel transport system substrate-binding protein"/>
    <property type="match status" value="1"/>
</dbReference>
<dbReference type="Gene3D" id="3.10.105.10">
    <property type="entry name" value="Dipeptide-binding Protein, Domain 3"/>
    <property type="match status" value="1"/>
</dbReference>
<dbReference type="GO" id="GO:1904680">
    <property type="term" value="F:peptide transmembrane transporter activity"/>
    <property type="evidence" value="ECO:0007669"/>
    <property type="project" value="TreeGrafter"/>
</dbReference>
<dbReference type="Proteomes" id="UP000481109">
    <property type="component" value="Unassembled WGS sequence"/>
</dbReference>
<dbReference type="SUPFAM" id="SSF53850">
    <property type="entry name" value="Periplasmic binding protein-like II"/>
    <property type="match status" value="1"/>
</dbReference>
<sequence length="549" mass="60437">MVARLWHVRARSVHVFNRAPRRLTSLRTAAAMASISLVAGCGLVSSGESEEKKAIVVGTTSAPSTLDPAAAWDGSWELFRNVYQTLVSFPSGSAAPEPDAAETCRFTDSENKTYRCELRDGMKFSDGDAMDAASVKHSIDRIRTIAVKGGPEPLLDSLDRVETRGDKEVIFHLKKSDATFPFVLATPAMSIVDPDDYPADKLRDARTITGSGPYLIQSYKVAAKGRPVEAVLAENPHYEGPAERKNSAVTIRYYQDSAAMVGALKAKKIDVTFRGLAPTDIVDLDAQQAANGLQLVEGAGMEIRYLVFTQKDKWTRNPAVRKAVAQLIDRAAISHEVYEGTVEPLYSMVPKGVTGHNAGFFNSFGKPDATKAKALLTEAGIFEPVPLTLWYTTDRYGSGTKPEFDEIKRQLEKPGLFKVTLKSRPWVTYEAGYRKGEYPVFGRGWFPDFPDPDNFIAPFVGPKNALGTPYPSPEITDKLLPESRRESDRGAVDDAFERAQDILVDDARLLPLWQGKQYIAASEEIAGGEQALDPSTIMMMWALERKTSW</sequence>
<evidence type="ECO:0000256" key="2">
    <source>
        <dbReference type="ARBA" id="ARBA00005695"/>
    </source>
</evidence>
<feature type="domain" description="Solute-binding protein family 5" evidence="5">
    <location>
        <begin position="96"/>
        <end position="465"/>
    </location>
</feature>
<dbReference type="PANTHER" id="PTHR30290">
    <property type="entry name" value="PERIPLASMIC BINDING COMPONENT OF ABC TRANSPORTER"/>
    <property type="match status" value="1"/>
</dbReference>
<dbReference type="GO" id="GO:0042597">
    <property type="term" value="C:periplasmic space"/>
    <property type="evidence" value="ECO:0007669"/>
    <property type="project" value="UniProtKB-ARBA"/>
</dbReference>
<dbReference type="GO" id="GO:0030313">
    <property type="term" value="C:cell envelope"/>
    <property type="evidence" value="ECO:0007669"/>
    <property type="project" value="UniProtKB-SubCell"/>
</dbReference>
<evidence type="ECO:0000259" key="5">
    <source>
        <dbReference type="Pfam" id="PF00496"/>
    </source>
</evidence>
<proteinExistence type="inferred from homology"/>
<reference evidence="6 7" key="1">
    <citation type="submission" date="2020-02" db="EMBL/GenBank/DDBJ databases">
        <title>Whole-genome analyses of novel actinobacteria.</title>
        <authorList>
            <person name="Sahin N."/>
            <person name="Tokatli A."/>
        </authorList>
    </citation>
    <scope>NUCLEOTIDE SEQUENCE [LARGE SCALE GENOMIC DNA]</scope>
    <source>
        <strain evidence="6 7">YC504</strain>
    </source>
</reference>
<evidence type="ECO:0000313" key="7">
    <source>
        <dbReference type="Proteomes" id="UP000481109"/>
    </source>
</evidence>
<comment type="caution">
    <text evidence="6">The sequence shown here is derived from an EMBL/GenBank/DDBJ whole genome shotgun (WGS) entry which is preliminary data.</text>
</comment>
<accession>A0A6G4XFL0</accession>
<evidence type="ECO:0000256" key="1">
    <source>
        <dbReference type="ARBA" id="ARBA00004196"/>
    </source>
</evidence>
<evidence type="ECO:0000313" key="6">
    <source>
        <dbReference type="EMBL" id="NGO75431.1"/>
    </source>
</evidence>
<evidence type="ECO:0000256" key="4">
    <source>
        <dbReference type="ARBA" id="ARBA00022729"/>
    </source>
</evidence>
<gene>
    <name evidence="6" type="ORF">G6045_07030</name>
</gene>
<dbReference type="GO" id="GO:0015833">
    <property type="term" value="P:peptide transport"/>
    <property type="evidence" value="ECO:0007669"/>
    <property type="project" value="TreeGrafter"/>
</dbReference>
<dbReference type="Pfam" id="PF00496">
    <property type="entry name" value="SBP_bac_5"/>
    <property type="match status" value="1"/>
</dbReference>
<keyword evidence="3" id="KW-0813">Transport</keyword>
<keyword evidence="7" id="KW-1185">Reference proteome</keyword>
<comment type="similarity">
    <text evidence="2">Belongs to the bacterial solute-binding protein 5 family.</text>
</comment>
<comment type="subcellular location">
    <subcellularLocation>
        <location evidence="1">Cell envelope</location>
    </subcellularLocation>
</comment>
<evidence type="ECO:0000256" key="3">
    <source>
        <dbReference type="ARBA" id="ARBA00022448"/>
    </source>
</evidence>
<protein>
    <submittedName>
        <fullName evidence="6">Peptide-binding protein</fullName>
    </submittedName>
</protein>
<name>A0A6G4XFL0_9ACTN</name>
<dbReference type="Gene3D" id="3.40.190.10">
    <property type="entry name" value="Periplasmic binding protein-like II"/>
    <property type="match status" value="1"/>
</dbReference>
<dbReference type="PIRSF" id="PIRSF002741">
    <property type="entry name" value="MppA"/>
    <property type="match status" value="1"/>
</dbReference>